<organism evidence="2 3">
    <name type="scientific">Negativicoccus succinicivorans DORA_17_25</name>
    <dbReference type="NCBI Taxonomy" id="1403945"/>
    <lineage>
        <taxon>Bacteria</taxon>
        <taxon>Bacillati</taxon>
        <taxon>Bacillota</taxon>
        <taxon>Negativicutes</taxon>
        <taxon>Veillonellales</taxon>
        <taxon>Veillonellaceae</taxon>
        <taxon>Negativicoccus</taxon>
    </lineage>
</organism>
<dbReference type="EMBL" id="AZMC01000045">
    <property type="protein sequence ID" value="ETI90414.1"/>
    <property type="molecule type" value="Genomic_DNA"/>
</dbReference>
<proteinExistence type="predicted"/>
<evidence type="ECO:0000313" key="3">
    <source>
        <dbReference type="Proteomes" id="UP000018840"/>
    </source>
</evidence>
<dbReference type="RefSeq" id="WP_024047733.1">
    <property type="nucleotide sequence ID" value="NZ_AZMC01000045.1"/>
</dbReference>
<dbReference type="InterPro" id="IPR025377">
    <property type="entry name" value="DUF4367"/>
</dbReference>
<evidence type="ECO:0000313" key="2">
    <source>
        <dbReference type="EMBL" id="ETI90414.1"/>
    </source>
</evidence>
<dbReference type="AlphaFoldDB" id="W1UCI9"/>
<evidence type="ECO:0000259" key="1">
    <source>
        <dbReference type="Pfam" id="PF14285"/>
    </source>
</evidence>
<sequence>DEISDFYFTLDYSDGYDYISFECTKLNNGNFQIDTEDSMVNKITINGNIEADYIKKKDRHMLVWQDDENYYILFIDDIETSRMEDKYNELIKIAESVR</sequence>
<reference evidence="2 3" key="1">
    <citation type="submission" date="2013-12" db="EMBL/GenBank/DDBJ databases">
        <title>A Varibaculum cambriense genome reconstructed from a premature infant gut community with otherwise low bacterial novelty that shifts toward anaerobic metabolism during the third week of life.</title>
        <authorList>
            <person name="Brown C.T."/>
            <person name="Sharon I."/>
            <person name="Thomas B.C."/>
            <person name="Castelle C.J."/>
            <person name="Morowitz M.J."/>
            <person name="Banfield J.F."/>
        </authorList>
    </citation>
    <scope>NUCLEOTIDE SEQUENCE [LARGE SCALE GENOMIC DNA]</scope>
    <source>
        <strain evidence="3">DORA_17_25</strain>
    </source>
</reference>
<accession>W1UCI9</accession>
<feature type="non-terminal residue" evidence="2">
    <location>
        <position position="1"/>
    </location>
</feature>
<feature type="domain" description="DUF4367" evidence="1">
    <location>
        <begin position="7"/>
        <end position="97"/>
    </location>
</feature>
<gene>
    <name evidence="2" type="ORF">Q612_NSC00045G0001</name>
</gene>
<protein>
    <recommendedName>
        <fullName evidence="1">DUF4367 domain-containing protein</fullName>
    </recommendedName>
</protein>
<dbReference type="Pfam" id="PF14285">
    <property type="entry name" value="DUF4367"/>
    <property type="match status" value="1"/>
</dbReference>
<name>W1UCI9_9FIRM</name>
<dbReference type="Proteomes" id="UP000018840">
    <property type="component" value="Unassembled WGS sequence"/>
</dbReference>
<comment type="caution">
    <text evidence="2">The sequence shown here is derived from an EMBL/GenBank/DDBJ whole genome shotgun (WGS) entry which is preliminary data.</text>
</comment>